<feature type="DNA-binding region" description="H-T-H motif" evidence="4">
    <location>
        <begin position="51"/>
        <end position="70"/>
    </location>
</feature>
<dbReference type="PANTHER" id="PTHR30055:SF220">
    <property type="entry name" value="TETR-FAMILY REGULATORY PROTEIN"/>
    <property type="match status" value="1"/>
</dbReference>
<keyword evidence="7" id="KW-1185">Reference proteome</keyword>
<keyword evidence="2 4" id="KW-0238">DNA-binding</keyword>
<gene>
    <name evidence="6" type="ORF">SAMN04489708_10694</name>
</gene>
<dbReference type="EMBL" id="FNJL01000006">
    <property type="protein sequence ID" value="SDP02774.1"/>
    <property type="molecule type" value="Genomic_DNA"/>
</dbReference>
<evidence type="ECO:0000256" key="4">
    <source>
        <dbReference type="PROSITE-ProRule" id="PRU00335"/>
    </source>
</evidence>
<dbReference type="GO" id="GO:0000976">
    <property type="term" value="F:transcription cis-regulatory region binding"/>
    <property type="evidence" value="ECO:0007669"/>
    <property type="project" value="TreeGrafter"/>
</dbReference>
<dbReference type="Pfam" id="PF13305">
    <property type="entry name" value="TetR_C_33"/>
    <property type="match status" value="1"/>
</dbReference>
<dbReference type="Gene3D" id="1.10.357.10">
    <property type="entry name" value="Tetracycline Repressor, domain 2"/>
    <property type="match status" value="1"/>
</dbReference>
<dbReference type="SUPFAM" id="SSF48498">
    <property type="entry name" value="Tetracyclin repressor-like, C-terminal domain"/>
    <property type="match status" value="1"/>
</dbReference>
<protein>
    <submittedName>
        <fullName evidence="6">Regulatory protein, tetR family</fullName>
    </submittedName>
</protein>
<dbReference type="AlphaFoldDB" id="A0A1H0PCQ8"/>
<accession>A0A1H0PCQ8</accession>
<dbReference type="InterPro" id="IPR050109">
    <property type="entry name" value="HTH-type_TetR-like_transc_reg"/>
</dbReference>
<feature type="domain" description="HTH tetR-type" evidence="5">
    <location>
        <begin position="28"/>
        <end position="88"/>
    </location>
</feature>
<name>A0A1H0PCQ8_9BURK</name>
<evidence type="ECO:0000256" key="1">
    <source>
        <dbReference type="ARBA" id="ARBA00023015"/>
    </source>
</evidence>
<dbReference type="Proteomes" id="UP000199317">
    <property type="component" value="Unassembled WGS sequence"/>
</dbReference>
<dbReference type="SUPFAM" id="SSF46689">
    <property type="entry name" value="Homeodomain-like"/>
    <property type="match status" value="1"/>
</dbReference>
<sequence>MDTVHIANAMSASAPPSAMPPRATYRHGDLRRALLDAGLELARQGGPDAVVLREATRRAGVAPNAAYRHFASRQHLLDAVRSAAVAAMAVFMEEELVRVPADAPATERAYGKVRAVGRGYLRFAQAETGLFRMAFGQPFTVESEPDPDKGGASGLNPFEHLGAALDDLVAAGALPAERRPGAEYLAWSTVHGMAFLAIDGPLRSAPEALREMLAQRLLDMVERGL</sequence>
<reference evidence="7" key="1">
    <citation type="submission" date="2016-10" db="EMBL/GenBank/DDBJ databases">
        <authorList>
            <person name="Varghese N."/>
            <person name="Submissions S."/>
        </authorList>
    </citation>
    <scope>NUCLEOTIDE SEQUENCE [LARGE SCALE GENOMIC DNA]</scope>
    <source>
        <strain evidence="7">DSM 17101</strain>
    </source>
</reference>
<dbReference type="InterPro" id="IPR025996">
    <property type="entry name" value="MT1864/Rv1816-like_C"/>
</dbReference>
<dbReference type="InterPro" id="IPR001647">
    <property type="entry name" value="HTH_TetR"/>
</dbReference>
<dbReference type="InterPro" id="IPR009057">
    <property type="entry name" value="Homeodomain-like_sf"/>
</dbReference>
<evidence type="ECO:0000313" key="6">
    <source>
        <dbReference type="EMBL" id="SDP02774.1"/>
    </source>
</evidence>
<dbReference type="InterPro" id="IPR036271">
    <property type="entry name" value="Tet_transcr_reg_TetR-rel_C_sf"/>
</dbReference>
<evidence type="ECO:0000313" key="7">
    <source>
        <dbReference type="Proteomes" id="UP000199317"/>
    </source>
</evidence>
<keyword evidence="3" id="KW-0804">Transcription</keyword>
<evidence type="ECO:0000259" key="5">
    <source>
        <dbReference type="PROSITE" id="PS50977"/>
    </source>
</evidence>
<proteinExistence type="predicted"/>
<dbReference type="PROSITE" id="PS50977">
    <property type="entry name" value="HTH_TETR_2"/>
    <property type="match status" value="1"/>
</dbReference>
<organism evidence="6 7">
    <name type="scientific">Paracidovorax cattleyae</name>
    <dbReference type="NCBI Taxonomy" id="80868"/>
    <lineage>
        <taxon>Bacteria</taxon>
        <taxon>Pseudomonadati</taxon>
        <taxon>Pseudomonadota</taxon>
        <taxon>Betaproteobacteria</taxon>
        <taxon>Burkholderiales</taxon>
        <taxon>Comamonadaceae</taxon>
        <taxon>Paracidovorax</taxon>
    </lineage>
</organism>
<evidence type="ECO:0000256" key="2">
    <source>
        <dbReference type="ARBA" id="ARBA00023125"/>
    </source>
</evidence>
<keyword evidence="1" id="KW-0805">Transcription regulation</keyword>
<evidence type="ECO:0000256" key="3">
    <source>
        <dbReference type="ARBA" id="ARBA00023163"/>
    </source>
</evidence>
<dbReference type="Pfam" id="PF00440">
    <property type="entry name" value="TetR_N"/>
    <property type="match status" value="1"/>
</dbReference>
<dbReference type="PANTHER" id="PTHR30055">
    <property type="entry name" value="HTH-TYPE TRANSCRIPTIONAL REGULATOR RUTR"/>
    <property type="match status" value="1"/>
</dbReference>
<dbReference type="GO" id="GO:0003700">
    <property type="term" value="F:DNA-binding transcription factor activity"/>
    <property type="evidence" value="ECO:0007669"/>
    <property type="project" value="TreeGrafter"/>
</dbReference>